<feature type="transmembrane region" description="Helical" evidence="5">
    <location>
        <begin position="159"/>
        <end position="178"/>
    </location>
</feature>
<feature type="transmembrane region" description="Helical" evidence="5">
    <location>
        <begin position="31"/>
        <end position="48"/>
    </location>
</feature>
<dbReference type="EMBL" id="LDSE01000030">
    <property type="protein sequence ID" value="KTS66834.1"/>
    <property type="molecule type" value="Genomic_DNA"/>
</dbReference>
<evidence type="ECO:0000313" key="8">
    <source>
        <dbReference type="Proteomes" id="UP000071979"/>
    </source>
</evidence>
<dbReference type="PANTHER" id="PTHR37422">
    <property type="entry name" value="TEICHURONIC ACID BIOSYNTHESIS PROTEIN TUAE"/>
    <property type="match status" value="1"/>
</dbReference>
<evidence type="ECO:0000313" key="7">
    <source>
        <dbReference type="EMBL" id="KTS66834.1"/>
    </source>
</evidence>
<gene>
    <name evidence="7" type="ORF">SA3R_17205</name>
</gene>
<feature type="transmembrane region" description="Helical" evidence="5">
    <location>
        <begin position="118"/>
        <end position="139"/>
    </location>
</feature>
<feature type="transmembrane region" description="Helical" evidence="5">
    <location>
        <begin position="60"/>
        <end position="79"/>
    </location>
</feature>
<dbReference type="AlphaFoldDB" id="A0A8E1RWZ5"/>
<protein>
    <submittedName>
        <fullName evidence="7">Ligase</fullName>
    </submittedName>
</protein>
<keyword evidence="3 5" id="KW-1133">Transmembrane helix</keyword>
<proteinExistence type="predicted"/>
<accession>A0A8E1RWZ5</accession>
<evidence type="ECO:0000256" key="1">
    <source>
        <dbReference type="ARBA" id="ARBA00004141"/>
    </source>
</evidence>
<evidence type="ECO:0000256" key="5">
    <source>
        <dbReference type="SAM" id="Phobius"/>
    </source>
</evidence>
<feature type="transmembrane region" description="Helical" evidence="5">
    <location>
        <begin position="91"/>
        <end position="111"/>
    </location>
</feature>
<dbReference type="InterPro" id="IPR051533">
    <property type="entry name" value="WaaL-like"/>
</dbReference>
<dbReference type="InterPro" id="IPR007016">
    <property type="entry name" value="O-antigen_ligase-rel_domated"/>
</dbReference>
<feature type="transmembrane region" description="Helical" evidence="5">
    <location>
        <begin position="207"/>
        <end position="222"/>
    </location>
</feature>
<keyword evidence="4 5" id="KW-0472">Membrane</keyword>
<evidence type="ECO:0000259" key="6">
    <source>
        <dbReference type="Pfam" id="PF04932"/>
    </source>
</evidence>
<name>A0A8E1RWZ5_9GAMM</name>
<organism evidence="7 8">
    <name type="scientific">Pantoea dispersa</name>
    <dbReference type="NCBI Taxonomy" id="59814"/>
    <lineage>
        <taxon>Bacteria</taxon>
        <taxon>Pseudomonadati</taxon>
        <taxon>Pseudomonadota</taxon>
        <taxon>Gammaproteobacteria</taxon>
        <taxon>Enterobacterales</taxon>
        <taxon>Erwiniaceae</taxon>
        <taxon>Pantoea</taxon>
    </lineage>
</organism>
<dbReference type="GO" id="GO:0016874">
    <property type="term" value="F:ligase activity"/>
    <property type="evidence" value="ECO:0007669"/>
    <property type="project" value="UniProtKB-KW"/>
</dbReference>
<feature type="transmembrane region" description="Helical" evidence="5">
    <location>
        <begin position="229"/>
        <end position="250"/>
    </location>
</feature>
<keyword evidence="7" id="KW-0436">Ligase</keyword>
<comment type="subcellular location">
    <subcellularLocation>
        <location evidence="1">Membrane</location>
        <topology evidence="1">Multi-pass membrane protein</topology>
    </subcellularLocation>
</comment>
<dbReference type="Pfam" id="PF04932">
    <property type="entry name" value="Wzy_C"/>
    <property type="match status" value="1"/>
</dbReference>
<dbReference type="Proteomes" id="UP000071979">
    <property type="component" value="Unassembled WGS sequence"/>
</dbReference>
<sequence length="406" mass="45364">MTGKNIYQLCFVLLSIALASSLVVEALPRKIFYFSSYLVALYLVILAVKKQWLTDKTAITVALPLLFIGLVRLIWAKMFSHAEFSDVVNNYFQGGKLFIIAAFLSYFIVAWRHYLSRPLLITCSAILFVGLLVTLGFAISEHAKTLTRIRLLTDSAGTVSYLITALALCTLYTGHRVITHRGGQMVLFSAVFVVNMMLMILTESRAGVLTLPLIYLAWFYFTHRWAGKISLVVLALFIIVGALFMPGSVWQRLDSIHNEVDTYQTNNNTSIGARFSIWKGGWHSVSWSLLGQSPDQRTAKAREYITQHERHNPEAYKNVMYHLHDDFLETLSLQGIAGALSLLIFYLVLLILAARRGVAGLTLLPLSIIIFGLTDTVLIQSGSVLILVMAIIISYAMIHPPEKALS</sequence>
<evidence type="ECO:0000256" key="4">
    <source>
        <dbReference type="ARBA" id="ARBA00023136"/>
    </source>
</evidence>
<feature type="transmembrane region" description="Helical" evidence="5">
    <location>
        <begin position="379"/>
        <end position="398"/>
    </location>
</feature>
<feature type="transmembrane region" description="Helical" evidence="5">
    <location>
        <begin position="357"/>
        <end position="373"/>
    </location>
</feature>
<dbReference type="PANTHER" id="PTHR37422:SF13">
    <property type="entry name" value="LIPOPOLYSACCHARIDE BIOSYNTHESIS PROTEIN PA4999-RELATED"/>
    <property type="match status" value="1"/>
</dbReference>
<feature type="transmembrane region" description="Helical" evidence="5">
    <location>
        <begin position="331"/>
        <end position="352"/>
    </location>
</feature>
<feature type="transmembrane region" description="Helical" evidence="5">
    <location>
        <begin position="185"/>
        <end position="201"/>
    </location>
</feature>
<dbReference type="GO" id="GO:0016020">
    <property type="term" value="C:membrane"/>
    <property type="evidence" value="ECO:0007669"/>
    <property type="project" value="UniProtKB-SubCell"/>
</dbReference>
<reference evidence="7 8" key="1">
    <citation type="journal article" date="2016" name="Front. Microbiol.">
        <title>Genomic Resource of Rice Seed Associated Bacteria.</title>
        <authorList>
            <person name="Midha S."/>
            <person name="Bansal K."/>
            <person name="Sharma S."/>
            <person name="Kumar N."/>
            <person name="Patil P.P."/>
            <person name="Chaudhry V."/>
            <person name="Patil P.B."/>
        </authorList>
    </citation>
    <scope>NUCLEOTIDE SEQUENCE [LARGE SCALE GENOMIC DNA]</scope>
    <source>
        <strain evidence="7 8">SA3</strain>
    </source>
</reference>
<evidence type="ECO:0000256" key="2">
    <source>
        <dbReference type="ARBA" id="ARBA00022692"/>
    </source>
</evidence>
<feature type="domain" description="O-antigen ligase-related" evidence="6">
    <location>
        <begin position="191"/>
        <end position="342"/>
    </location>
</feature>
<keyword evidence="2 5" id="KW-0812">Transmembrane</keyword>
<evidence type="ECO:0000256" key="3">
    <source>
        <dbReference type="ARBA" id="ARBA00022989"/>
    </source>
</evidence>
<comment type="caution">
    <text evidence="7">The sequence shown here is derived from an EMBL/GenBank/DDBJ whole genome shotgun (WGS) entry which is preliminary data.</text>
</comment>